<keyword evidence="3" id="KW-1185">Reference proteome</keyword>
<reference evidence="3" key="2">
    <citation type="journal article" date="2019" name="Int. J. Syst. Evol. Microbiol.">
        <title>The Global Catalogue of Microorganisms (GCM) 10K type strain sequencing project: providing services to taxonomists for standard genome sequencing and annotation.</title>
        <authorList>
            <consortium name="The Broad Institute Genomics Platform"/>
            <consortium name="The Broad Institute Genome Sequencing Center for Infectious Disease"/>
            <person name="Wu L."/>
            <person name="Ma J."/>
        </authorList>
    </citation>
    <scope>NUCLEOTIDE SEQUENCE [LARGE SCALE GENOMIC DNA]</scope>
    <source>
        <strain evidence="3">JCM 9687</strain>
    </source>
</reference>
<protein>
    <submittedName>
        <fullName evidence="1">Uncharacterized protein</fullName>
    </submittedName>
</protein>
<sequence length="60" mass="6263">MSEHFTVHIGGRSYTADDIAAGKHREDPAINKPSGNVVNVNRGGVVGIQAGVITGDITFD</sequence>
<evidence type="ECO:0000313" key="2">
    <source>
        <dbReference type="EMBL" id="GAA3364031.1"/>
    </source>
</evidence>
<dbReference type="EMBL" id="BAAAYK010000001">
    <property type="protein sequence ID" value="GAA3352096.1"/>
    <property type="molecule type" value="Genomic_DNA"/>
</dbReference>
<organism evidence="1 3">
    <name type="scientific">Saccharopolyspora gregorii</name>
    <dbReference type="NCBI Taxonomy" id="33914"/>
    <lineage>
        <taxon>Bacteria</taxon>
        <taxon>Bacillati</taxon>
        <taxon>Actinomycetota</taxon>
        <taxon>Actinomycetes</taxon>
        <taxon>Pseudonocardiales</taxon>
        <taxon>Pseudonocardiaceae</taxon>
        <taxon>Saccharopolyspora</taxon>
    </lineage>
</organism>
<proteinExistence type="predicted"/>
<evidence type="ECO:0000313" key="3">
    <source>
        <dbReference type="Proteomes" id="UP001500483"/>
    </source>
</evidence>
<reference evidence="1" key="1">
    <citation type="journal article" date="2014" name="Int. J. Syst. Evol. Microbiol.">
        <title>Complete genome of a new Firmicutes species belonging to the dominant human colonic microbiota ('Ruminococcus bicirculans') reveals two chromosomes and a selective capacity to utilize plant glucans.</title>
        <authorList>
            <consortium name="NISC Comparative Sequencing Program"/>
            <person name="Wegmann U."/>
            <person name="Louis P."/>
            <person name="Goesmann A."/>
            <person name="Henrissat B."/>
            <person name="Duncan S.H."/>
            <person name="Flint H.J."/>
        </authorList>
    </citation>
    <scope>NUCLEOTIDE SEQUENCE</scope>
    <source>
        <strain evidence="1">JCM 9687</strain>
    </source>
</reference>
<name>A0ABP6RFM9_9PSEU</name>
<reference evidence="1" key="3">
    <citation type="submission" date="2023-12" db="EMBL/GenBank/DDBJ databases">
        <authorList>
            <person name="Sun Q."/>
            <person name="Inoue M."/>
        </authorList>
    </citation>
    <scope>NUCLEOTIDE SEQUENCE</scope>
    <source>
        <strain evidence="1">JCM 9687</strain>
    </source>
</reference>
<comment type="caution">
    <text evidence="1">The sequence shown here is derived from an EMBL/GenBank/DDBJ whole genome shotgun (WGS) entry which is preliminary data.</text>
</comment>
<dbReference type="RefSeq" id="WP_344923588.1">
    <property type="nucleotide sequence ID" value="NZ_BAAAYK010000001.1"/>
</dbReference>
<dbReference type="EMBL" id="BAAAYK010000038">
    <property type="protein sequence ID" value="GAA3364031.1"/>
    <property type="molecule type" value="Genomic_DNA"/>
</dbReference>
<accession>A0ABP6RFM9</accession>
<dbReference type="Proteomes" id="UP001500483">
    <property type="component" value="Unassembled WGS sequence"/>
</dbReference>
<evidence type="ECO:0000313" key="1">
    <source>
        <dbReference type="EMBL" id="GAA3352096.1"/>
    </source>
</evidence>
<gene>
    <name evidence="1" type="ORF">GCM10020366_00070</name>
    <name evidence="2" type="ORF">GCM10020366_58280</name>
</gene>